<name>A0A2P5HHW4_DIAHE</name>
<accession>A0A2P5HHW4</accession>
<evidence type="ECO:0000313" key="4">
    <source>
        <dbReference type="Proteomes" id="UP000094444"/>
    </source>
</evidence>
<evidence type="ECO:0000256" key="2">
    <source>
        <dbReference type="SAM" id="Phobius"/>
    </source>
</evidence>
<feature type="transmembrane region" description="Helical" evidence="2">
    <location>
        <begin position="12"/>
        <end position="30"/>
    </location>
</feature>
<keyword evidence="4" id="KW-1185">Reference proteome</keyword>
<keyword evidence="2" id="KW-0812">Transmembrane</keyword>
<feature type="transmembrane region" description="Helical" evidence="2">
    <location>
        <begin position="58"/>
        <end position="82"/>
    </location>
</feature>
<gene>
    <name evidence="3" type="ORF">DHEL01_v211770</name>
</gene>
<dbReference type="PANTHER" id="PTHR38848">
    <property type="entry name" value="G-PROTEIN COUPLED RECEPTORS FAMILY 3 PROFILE DOMAIN-CONTAINING PROTEIN"/>
    <property type="match status" value="1"/>
</dbReference>
<protein>
    <submittedName>
        <fullName evidence="3">Uncharacterized protein</fullName>
    </submittedName>
</protein>
<feature type="transmembrane region" description="Helical" evidence="2">
    <location>
        <begin position="200"/>
        <end position="220"/>
    </location>
</feature>
<dbReference type="PANTHER" id="PTHR38848:SF3">
    <property type="entry name" value="G-PROTEIN COUPLED RECEPTORS FAMILY 3 PROFILE DOMAIN-CONTAINING PROTEIN"/>
    <property type="match status" value="1"/>
</dbReference>
<dbReference type="Proteomes" id="UP000094444">
    <property type="component" value="Unassembled WGS sequence"/>
</dbReference>
<reference evidence="3" key="1">
    <citation type="submission" date="2017-09" db="EMBL/GenBank/DDBJ databases">
        <title>Polyketide synthases of a Diaporthe helianthi virulent isolate.</title>
        <authorList>
            <person name="Baroncelli R."/>
        </authorList>
    </citation>
    <scope>NUCLEOTIDE SEQUENCE [LARGE SCALE GENOMIC DNA]</scope>
    <source>
        <strain evidence="3">7/96</strain>
    </source>
</reference>
<dbReference type="AlphaFoldDB" id="A0A2P5HHW4"/>
<evidence type="ECO:0000313" key="3">
    <source>
        <dbReference type="EMBL" id="POS69835.1"/>
    </source>
</evidence>
<organism evidence="3 4">
    <name type="scientific">Diaporthe helianthi</name>
    <dbReference type="NCBI Taxonomy" id="158607"/>
    <lineage>
        <taxon>Eukaryota</taxon>
        <taxon>Fungi</taxon>
        <taxon>Dikarya</taxon>
        <taxon>Ascomycota</taxon>
        <taxon>Pezizomycotina</taxon>
        <taxon>Sordariomycetes</taxon>
        <taxon>Sordariomycetidae</taxon>
        <taxon>Diaporthales</taxon>
        <taxon>Diaporthaceae</taxon>
        <taxon>Diaporthe</taxon>
    </lineage>
</organism>
<evidence type="ECO:0000256" key="1">
    <source>
        <dbReference type="SAM" id="MobiDB-lite"/>
    </source>
</evidence>
<dbReference type="InParanoid" id="A0A2P5HHW4"/>
<proteinExistence type="predicted"/>
<feature type="region of interest" description="Disordered" evidence="1">
    <location>
        <begin position="297"/>
        <end position="331"/>
    </location>
</feature>
<feature type="transmembrane region" description="Helical" evidence="2">
    <location>
        <begin position="132"/>
        <end position="155"/>
    </location>
</feature>
<keyword evidence="2" id="KW-0472">Membrane</keyword>
<sequence>MRVQHEEPQAAIIVGVGLAMASVCLLSSFLSQSIGKWRDWASDSDINMLMGLGTQPNFVITLFYLESFFFIVVSSVLGFGLANVQMTASRCKISDLVSLTVYLSNKVMYLFLVEKACIVNGRSKPRLYSKSWLLNMLAISAFYIFILIFEFLQYVSTLRTFLGFSVSADDPLTKPRPSRYTTVEAGVCIVNGKLEALVGIILWDIGAKVYLSSLFLKPLWNSFFLKRSAPSPVARRTTVRFLIGLACLVTAAIVNASVLAMIHGEPMWIIMYSSAVIHWMTLTDQIEAGQPPLVMSNEENAVDNSHPSARSRRNTMSATSPPPEWLRPSSLQAPASGQSLIGMLSEDDDKELRFAHHRSLLEIERRFSKGVHLGAGRVVVGGRPAYTSAAEEGIDSDQAQAMVAERNIMSGSSDTGSRAVDCCDHQIDKGKRAEVAAVVNTSS</sequence>
<keyword evidence="2" id="KW-1133">Transmembrane helix</keyword>
<comment type="caution">
    <text evidence="3">The sequence shown here is derived from an EMBL/GenBank/DDBJ whole genome shotgun (WGS) entry which is preliminary data.</text>
</comment>
<dbReference type="EMBL" id="MAVT02001966">
    <property type="protein sequence ID" value="POS69835.1"/>
    <property type="molecule type" value="Genomic_DNA"/>
</dbReference>
<dbReference type="OrthoDB" id="3210850at2759"/>
<feature type="transmembrane region" description="Helical" evidence="2">
    <location>
        <begin position="241"/>
        <end position="262"/>
    </location>
</feature>
<feature type="compositionally biased region" description="Polar residues" evidence="1">
    <location>
        <begin position="297"/>
        <end position="319"/>
    </location>
</feature>